<keyword evidence="3" id="KW-1185">Reference proteome</keyword>
<dbReference type="InterPro" id="IPR003446">
    <property type="entry name" value="Plasmid_replication_init_RepA"/>
</dbReference>
<dbReference type="GO" id="GO:0006260">
    <property type="term" value="P:DNA replication"/>
    <property type="evidence" value="ECO:0007669"/>
    <property type="project" value="UniProtKB-KW"/>
</dbReference>
<dbReference type="GO" id="GO:0006276">
    <property type="term" value="P:plasmid maintenance"/>
    <property type="evidence" value="ECO:0007669"/>
    <property type="project" value="InterPro"/>
</dbReference>
<sequence length="278" mass="31664">MQVKNPTPLFVKPKDKGTLPFCLKLMEKAQGFTDRFDFLVHVAFSRSIGKRHRKPPVLRCRVIDVLLQAMCFHYDPLAGETGRVQRSVTNLAIECGLATESENGNLSITRVTRALESLANDFGLIRYDSEFDPVIGCNVPSDIEFTPALFEALDISPEALTAARNSRAEWENQRREKKGLPRLDIMELAANAFRYVRDGFRKYHKERREQGLKRARAKRESILSRKEIEAKVKREVSLEIAAGRFPVDMAAARREIARRTTERTILSRGNYTRLSSPA</sequence>
<dbReference type="Proteomes" id="UP000591844">
    <property type="component" value="Unassembled WGS sequence"/>
</dbReference>
<evidence type="ECO:0000313" key="3">
    <source>
        <dbReference type="Proteomes" id="UP000591844"/>
    </source>
</evidence>
<comment type="caution">
    <text evidence="2">The sequence shown here is derived from an EMBL/GenBank/DDBJ whole genome shotgun (WGS) entry which is preliminary data.</text>
</comment>
<reference evidence="2 3" key="1">
    <citation type="submission" date="2018-02" db="EMBL/GenBank/DDBJ databases">
        <authorList>
            <person name="Machado R.A."/>
        </authorList>
    </citation>
    <scope>NUCLEOTIDE SEQUENCE [LARGE SCALE GENOMIC DNA]</scope>
    <source>
        <strain evidence="2 3">DSM 19724</strain>
    </source>
</reference>
<keyword evidence="1" id="KW-0235">DNA replication</keyword>
<dbReference type="EMBL" id="PUJW01000033">
    <property type="protein sequence ID" value="NHB94314.1"/>
    <property type="molecule type" value="Genomic_DNA"/>
</dbReference>
<dbReference type="Pfam" id="PF02387">
    <property type="entry name" value="IncFII_repA"/>
    <property type="match status" value="1"/>
</dbReference>
<evidence type="ECO:0000313" key="2">
    <source>
        <dbReference type="EMBL" id="NHB94314.1"/>
    </source>
</evidence>
<accession>A0A7X5QHB5</accession>
<gene>
    <name evidence="2" type="ORF">C5469_20115</name>
</gene>
<evidence type="ECO:0000256" key="1">
    <source>
        <dbReference type="ARBA" id="ARBA00022705"/>
    </source>
</evidence>
<dbReference type="NCBIfam" id="NF040977">
    <property type="entry name" value="RepA_IncFII_LM"/>
    <property type="match status" value="1"/>
</dbReference>
<name>A0A7X5QHB5_9GAMM</name>
<proteinExistence type="predicted"/>
<protein>
    <submittedName>
        <fullName evidence="2">Replication initiation protein</fullName>
    </submittedName>
</protein>
<dbReference type="AlphaFoldDB" id="A0A7X5QHB5"/>
<organism evidence="2 3">
    <name type="scientific">Photorhabdus cinerea</name>
    <dbReference type="NCBI Taxonomy" id="471575"/>
    <lineage>
        <taxon>Bacteria</taxon>
        <taxon>Pseudomonadati</taxon>
        <taxon>Pseudomonadota</taxon>
        <taxon>Gammaproteobacteria</taxon>
        <taxon>Enterobacterales</taxon>
        <taxon>Morganellaceae</taxon>
        <taxon>Photorhabdus</taxon>
    </lineage>
</organism>